<dbReference type="AlphaFoldDB" id="B8IQ72"/>
<dbReference type="KEGG" id="mno:Mnod_3663"/>
<proteinExistence type="predicted"/>
<dbReference type="EMBL" id="CP001349">
    <property type="protein sequence ID" value="ACL58572.1"/>
    <property type="molecule type" value="Genomic_DNA"/>
</dbReference>
<dbReference type="STRING" id="460265.Mnod_3663"/>
<accession>B8IQ72</accession>
<protein>
    <submittedName>
        <fullName evidence="1">Uncharacterized protein</fullName>
    </submittedName>
</protein>
<evidence type="ECO:0000313" key="1">
    <source>
        <dbReference type="EMBL" id="ACL58572.1"/>
    </source>
</evidence>
<dbReference type="HOGENOM" id="CLU_3063339_0_0_5"/>
<sequence length="53" mass="6168">MMPMTNDRKVMGERVDGRLTNILGWVTTGVTFLERSPPKWMPFGVREREKSKT</sequence>
<name>B8IQ72_METNO</name>
<gene>
    <name evidence="1" type="ordered locus">Mnod_3663</name>
</gene>
<dbReference type="Proteomes" id="UP000008207">
    <property type="component" value="Chromosome"/>
</dbReference>
<keyword evidence="2" id="KW-1185">Reference proteome</keyword>
<organism evidence="1 2">
    <name type="scientific">Methylobacterium nodulans (strain LMG 21967 / CNCM I-2342 / ORS 2060)</name>
    <dbReference type="NCBI Taxonomy" id="460265"/>
    <lineage>
        <taxon>Bacteria</taxon>
        <taxon>Pseudomonadati</taxon>
        <taxon>Pseudomonadota</taxon>
        <taxon>Alphaproteobacteria</taxon>
        <taxon>Hyphomicrobiales</taxon>
        <taxon>Methylobacteriaceae</taxon>
        <taxon>Methylobacterium</taxon>
    </lineage>
</organism>
<reference evidence="1 2" key="1">
    <citation type="submission" date="2009-01" db="EMBL/GenBank/DDBJ databases">
        <title>Complete sequence of chromosome of Methylobacterium nodulans ORS 2060.</title>
        <authorList>
            <consortium name="US DOE Joint Genome Institute"/>
            <person name="Lucas S."/>
            <person name="Copeland A."/>
            <person name="Lapidus A."/>
            <person name="Glavina del Rio T."/>
            <person name="Dalin E."/>
            <person name="Tice H."/>
            <person name="Bruce D."/>
            <person name="Goodwin L."/>
            <person name="Pitluck S."/>
            <person name="Sims D."/>
            <person name="Brettin T."/>
            <person name="Detter J.C."/>
            <person name="Han C."/>
            <person name="Larimer F."/>
            <person name="Land M."/>
            <person name="Hauser L."/>
            <person name="Kyrpides N."/>
            <person name="Ivanova N."/>
            <person name="Marx C.J."/>
            <person name="Richardson P."/>
        </authorList>
    </citation>
    <scope>NUCLEOTIDE SEQUENCE [LARGE SCALE GENOMIC DNA]</scope>
    <source>
        <strain evidence="2">LMG 21967 / CNCM I-2342 / ORS 2060</strain>
    </source>
</reference>
<evidence type="ECO:0000313" key="2">
    <source>
        <dbReference type="Proteomes" id="UP000008207"/>
    </source>
</evidence>